<evidence type="ECO:0000256" key="1">
    <source>
        <dbReference type="SAM" id="SignalP"/>
    </source>
</evidence>
<feature type="signal peptide" evidence="1">
    <location>
        <begin position="1"/>
        <end position="20"/>
    </location>
</feature>
<keyword evidence="3" id="KW-1185">Reference proteome</keyword>
<dbReference type="Proteomes" id="UP000291084">
    <property type="component" value="Chromosome 6"/>
</dbReference>
<reference evidence="2 3" key="1">
    <citation type="journal article" date="2015" name="Sci. Rep.">
        <title>The power of single molecule real-time sequencing technology in the de novo assembly of a eukaryotic genome.</title>
        <authorList>
            <person name="Sakai H."/>
            <person name="Naito K."/>
            <person name="Ogiso-Tanaka E."/>
            <person name="Takahashi Y."/>
            <person name="Iseki K."/>
            <person name="Muto C."/>
            <person name="Satou K."/>
            <person name="Teruya K."/>
            <person name="Shiroma A."/>
            <person name="Shimoji M."/>
            <person name="Hirano T."/>
            <person name="Itoh T."/>
            <person name="Kaga A."/>
            <person name="Tomooka N."/>
        </authorList>
    </citation>
    <scope>NUCLEOTIDE SEQUENCE [LARGE SCALE GENOMIC DNA]</scope>
    <source>
        <strain evidence="3">cv. Shumari</strain>
    </source>
</reference>
<evidence type="ECO:0008006" key="4">
    <source>
        <dbReference type="Google" id="ProtNLM"/>
    </source>
</evidence>
<evidence type="ECO:0000313" key="3">
    <source>
        <dbReference type="Proteomes" id="UP000291084"/>
    </source>
</evidence>
<feature type="chain" id="PRO_5006618117" description="Secreted protein" evidence="1">
    <location>
        <begin position="21"/>
        <end position="102"/>
    </location>
</feature>
<organism evidence="2 3">
    <name type="scientific">Vigna angularis var. angularis</name>
    <dbReference type="NCBI Taxonomy" id="157739"/>
    <lineage>
        <taxon>Eukaryota</taxon>
        <taxon>Viridiplantae</taxon>
        <taxon>Streptophyta</taxon>
        <taxon>Embryophyta</taxon>
        <taxon>Tracheophyta</taxon>
        <taxon>Spermatophyta</taxon>
        <taxon>Magnoliopsida</taxon>
        <taxon>eudicotyledons</taxon>
        <taxon>Gunneridae</taxon>
        <taxon>Pentapetalae</taxon>
        <taxon>rosids</taxon>
        <taxon>fabids</taxon>
        <taxon>Fabales</taxon>
        <taxon>Fabaceae</taxon>
        <taxon>Papilionoideae</taxon>
        <taxon>50 kb inversion clade</taxon>
        <taxon>NPAAA clade</taxon>
        <taxon>indigoferoid/millettioid clade</taxon>
        <taxon>Phaseoleae</taxon>
        <taxon>Vigna</taxon>
    </lineage>
</organism>
<name>A0A0S3SDC1_PHAAN</name>
<keyword evidence="1" id="KW-0732">Signal</keyword>
<dbReference type="AlphaFoldDB" id="A0A0S3SDC1"/>
<sequence length="102" mass="11472">MLQYLLVLFVVAVVADVVDAEVVVVAEIVVAAAEVDAAAAASGIEFEVVETFVQPKECTWRDYWDRIVAHHQMKQSVLHLKWLVQSLISNAEFLLLMHHLML</sequence>
<dbReference type="EMBL" id="AP015039">
    <property type="protein sequence ID" value="BAT90845.1"/>
    <property type="molecule type" value="Genomic_DNA"/>
</dbReference>
<proteinExistence type="predicted"/>
<accession>A0A0S3SDC1</accession>
<gene>
    <name evidence="2" type="primary">Vigan.06G213300</name>
    <name evidence="2" type="ORF">VIGAN_06213300</name>
</gene>
<evidence type="ECO:0000313" key="2">
    <source>
        <dbReference type="EMBL" id="BAT90845.1"/>
    </source>
</evidence>
<protein>
    <recommendedName>
        <fullName evidence="4">Secreted protein</fullName>
    </recommendedName>
</protein>